<evidence type="ECO:0000259" key="13">
    <source>
        <dbReference type="Pfam" id="PF02770"/>
    </source>
</evidence>
<dbReference type="Gene3D" id="1.20.140.10">
    <property type="entry name" value="Butyryl-CoA Dehydrogenase, subunit A, domain 3"/>
    <property type="match status" value="1"/>
</dbReference>
<evidence type="ECO:0000256" key="3">
    <source>
        <dbReference type="ARBA" id="ARBA00011881"/>
    </source>
</evidence>
<evidence type="ECO:0000256" key="8">
    <source>
        <dbReference type="ARBA" id="ARBA00058683"/>
    </source>
</evidence>
<feature type="domain" description="Acyl-CoA oxidase/dehydrogenase middle" evidence="13">
    <location>
        <begin position="162"/>
        <end position="269"/>
    </location>
</feature>
<gene>
    <name evidence="16" type="primary">acd5</name>
    <name evidence="16" type="ordered locus">HRM2_15250</name>
</gene>
<dbReference type="InterPro" id="IPR009100">
    <property type="entry name" value="AcylCoA_DH/oxidase_NM_dom_sf"/>
</dbReference>
<proteinExistence type="inferred from homology"/>
<dbReference type="RefSeq" id="WP_015903421.1">
    <property type="nucleotide sequence ID" value="NC_012108.1"/>
</dbReference>
<comment type="similarity">
    <text evidence="2 11">Belongs to the acyl-CoA dehydrogenase family.</text>
</comment>
<protein>
    <recommendedName>
        <fullName evidence="10">3-methylmercaptopropionyl-CoA dehydrogenase</fullName>
        <ecNumber evidence="9">1.3.99.41</ecNumber>
    </recommendedName>
</protein>
<evidence type="ECO:0000256" key="6">
    <source>
        <dbReference type="ARBA" id="ARBA00023002"/>
    </source>
</evidence>
<name>C0Q9S0_DESAH</name>
<evidence type="ECO:0000256" key="5">
    <source>
        <dbReference type="ARBA" id="ARBA00022827"/>
    </source>
</evidence>
<dbReference type="InterPro" id="IPR025878">
    <property type="entry name" value="Acyl-CoA_dh-like_C_dom"/>
</dbReference>
<evidence type="ECO:0000259" key="15">
    <source>
        <dbReference type="Pfam" id="PF12806"/>
    </source>
</evidence>
<dbReference type="PANTHER" id="PTHR42803">
    <property type="entry name" value="ACYL-COA DEHYDROGENASE"/>
    <property type="match status" value="1"/>
</dbReference>
<feature type="domain" description="Acetyl-CoA dehydrogenase-like C-terminal" evidence="15">
    <location>
        <begin position="470"/>
        <end position="597"/>
    </location>
</feature>
<dbReference type="Pfam" id="PF12806">
    <property type="entry name" value="Acyl-CoA_dh_C"/>
    <property type="match status" value="1"/>
</dbReference>
<dbReference type="InterPro" id="IPR046373">
    <property type="entry name" value="Acyl-CoA_Oxase/DH_mid-dom_sf"/>
</dbReference>
<dbReference type="Pfam" id="PF02770">
    <property type="entry name" value="Acyl-CoA_dh_M"/>
    <property type="match status" value="1"/>
</dbReference>
<dbReference type="Pfam" id="PF00441">
    <property type="entry name" value="Acyl-CoA_dh_1"/>
    <property type="match status" value="1"/>
</dbReference>
<evidence type="ECO:0000259" key="12">
    <source>
        <dbReference type="Pfam" id="PF00441"/>
    </source>
</evidence>
<dbReference type="Gene3D" id="1.10.540.10">
    <property type="entry name" value="Acyl-CoA dehydrogenase/oxidase, N-terminal domain"/>
    <property type="match status" value="1"/>
</dbReference>
<reference evidence="16 17" key="1">
    <citation type="journal article" date="2009" name="Environ. Microbiol.">
        <title>Genome sequence of Desulfobacterium autotrophicum HRM2, a marine sulfate reducer oxidizing organic carbon completely to carbon dioxide.</title>
        <authorList>
            <person name="Strittmatter A.W."/>
            <person name="Liesegang H."/>
            <person name="Rabus R."/>
            <person name="Decker I."/>
            <person name="Amann J."/>
            <person name="Andres S."/>
            <person name="Henne A."/>
            <person name="Fricke W.F."/>
            <person name="Martinez-Arias R."/>
            <person name="Bartels D."/>
            <person name="Goesmann A."/>
            <person name="Krause L."/>
            <person name="Puehler A."/>
            <person name="Klenk H.P."/>
            <person name="Richter M."/>
            <person name="Schuler M."/>
            <person name="Gloeckner F.O."/>
            <person name="Meyerdierks A."/>
            <person name="Gottschalk G."/>
            <person name="Amann R."/>
        </authorList>
    </citation>
    <scope>NUCLEOTIDE SEQUENCE [LARGE SCALE GENOMIC DNA]</scope>
    <source>
        <strain evidence="17">ATCC 43914 / DSM 3382 / HRM2</strain>
    </source>
</reference>
<evidence type="ECO:0000313" key="16">
    <source>
        <dbReference type="EMBL" id="ACN14634.1"/>
    </source>
</evidence>
<evidence type="ECO:0000313" key="17">
    <source>
        <dbReference type="Proteomes" id="UP000000442"/>
    </source>
</evidence>
<dbReference type="GO" id="GO:0016627">
    <property type="term" value="F:oxidoreductase activity, acting on the CH-CH group of donors"/>
    <property type="evidence" value="ECO:0007669"/>
    <property type="project" value="InterPro"/>
</dbReference>
<evidence type="ECO:0000256" key="4">
    <source>
        <dbReference type="ARBA" id="ARBA00022630"/>
    </source>
</evidence>
<dbReference type="GO" id="GO:0005886">
    <property type="term" value="C:plasma membrane"/>
    <property type="evidence" value="ECO:0007669"/>
    <property type="project" value="TreeGrafter"/>
</dbReference>
<feature type="domain" description="Acyl-CoA dehydrogenase/oxidase N-terminal" evidence="14">
    <location>
        <begin position="40"/>
        <end position="153"/>
    </location>
</feature>
<feature type="domain" description="Acyl-CoA dehydrogenase/oxidase C-terminal" evidence="12">
    <location>
        <begin position="284"/>
        <end position="456"/>
    </location>
</feature>
<dbReference type="InterPro" id="IPR052166">
    <property type="entry name" value="Diverse_Acyl-CoA_DH"/>
</dbReference>
<dbReference type="InterPro" id="IPR013786">
    <property type="entry name" value="AcylCoA_DH/ox_N"/>
</dbReference>
<dbReference type="GO" id="GO:0050660">
    <property type="term" value="F:flavin adenine dinucleotide binding"/>
    <property type="evidence" value="ECO:0007669"/>
    <property type="project" value="InterPro"/>
</dbReference>
<evidence type="ECO:0000256" key="10">
    <source>
        <dbReference type="ARBA" id="ARBA00069043"/>
    </source>
</evidence>
<dbReference type="AlphaFoldDB" id="C0Q9S0"/>
<dbReference type="OrthoDB" id="9765339at2"/>
<dbReference type="Pfam" id="PF02771">
    <property type="entry name" value="Acyl-CoA_dh_N"/>
    <property type="match status" value="1"/>
</dbReference>
<keyword evidence="6 11" id="KW-0560">Oxidoreductase</keyword>
<dbReference type="InterPro" id="IPR036250">
    <property type="entry name" value="AcylCo_DH-like_C"/>
</dbReference>
<dbReference type="eggNOG" id="COG1960">
    <property type="taxonomic scope" value="Bacteria"/>
</dbReference>
<comment type="catalytic activity">
    <reaction evidence="7">
        <text>3-(methylsulfanyl)propanoyl-CoA + oxidized [electron-transfer flavoprotein] + H(+) = 3-(methylsulfanyl)acryloyl-CoA + reduced [electron-transfer flavoprotein]</text>
        <dbReference type="Rhea" id="RHEA:52612"/>
        <dbReference type="Rhea" id="RHEA-COMP:10685"/>
        <dbReference type="Rhea" id="RHEA-COMP:10686"/>
        <dbReference type="ChEBI" id="CHEBI:15378"/>
        <dbReference type="ChEBI" id="CHEBI:57692"/>
        <dbReference type="ChEBI" id="CHEBI:58307"/>
        <dbReference type="ChEBI" id="CHEBI:82815"/>
        <dbReference type="ChEBI" id="CHEBI:84994"/>
        <dbReference type="EC" id="1.3.99.41"/>
    </reaction>
    <physiologicalReaction direction="left-to-right" evidence="7">
        <dbReference type="Rhea" id="RHEA:52613"/>
    </physiologicalReaction>
</comment>
<evidence type="ECO:0000259" key="14">
    <source>
        <dbReference type="Pfam" id="PF02771"/>
    </source>
</evidence>
<accession>C0Q9S0</accession>
<dbReference type="InterPro" id="IPR037069">
    <property type="entry name" value="AcylCoA_DH/ox_N_sf"/>
</dbReference>
<dbReference type="InterPro" id="IPR006091">
    <property type="entry name" value="Acyl-CoA_Oxase/DH_mid-dom"/>
</dbReference>
<keyword evidence="4 11" id="KW-0285">Flavoprotein</keyword>
<evidence type="ECO:0000256" key="2">
    <source>
        <dbReference type="ARBA" id="ARBA00009347"/>
    </source>
</evidence>
<dbReference type="EC" id="1.3.99.41" evidence="9"/>
<comment type="cofactor">
    <cofactor evidence="1 11">
        <name>FAD</name>
        <dbReference type="ChEBI" id="CHEBI:57692"/>
    </cofactor>
</comment>
<dbReference type="SUPFAM" id="SSF47203">
    <property type="entry name" value="Acyl-CoA dehydrogenase C-terminal domain-like"/>
    <property type="match status" value="1"/>
</dbReference>
<dbReference type="HOGENOM" id="CLU_018204_12_2_7"/>
<keyword evidence="5 11" id="KW-0274">FAD</keyword>
<dbReference type="Gene3D" id="2.40.110.10">
    <property type="entry name" value="Butyryl-CoA Dehydrogenase, subunit A, domain 2"/>
    <property type="match status" value="1"/>
</dbReference>
<evidence type="ECO:0000256" key="1">
    <source>
        <dbReference type="ARBA" id="ARBA00001974"/>
    </source>
</evidence>
<dbReference type="STRING" id="177437.HRM2_15250"/>
<dbReference type="KEGG" id="dat:HRM2_15250"/>
<comment type="subunit">
    <text evidence="3">Homotetramer.</text>
</comment>
<comment type="function">
    <text evidence="8">Involved in the assimilation of dimethylsulphoniopropionate (DMSP), an important compound in the fixation of carbon in marine phytoplankton, by mediating the conversion of 3-(methylthio)propanoyl-CoA (MMPA-CoA) to 3-(methylthio)acryloyl-CoA (MTA-CoA).</text>
</comment>
<dbReference type="PANTHER" id="PTHR42803:SF1">
    <property type="entry name" value="BROAD-SPECIFICITY LINEAR ACYL-COA DEHYDROGENASE FADE5"/>
    <property type="match status" value="1"/>
</dbReference>
<evidence type="ECO:0000256" key="7">
    <source>
        <dbReference type="ARBA" id="ARBA00051388"/>
    </source>
</evidence>
<keyword evidence="17" id="KW-1185">Reference proteome</keyword>
<sequence>MAEWIADKKEIDFILYEMFDAETLLQHDKFKDFSKKMFDMVISEARKLAIKEILPTLADSDQNGARFENGQVKAPESFHRARKAVIEAEFTSPTEDPAWGGQGLPYLISIAMMEYVIGANYALSSYVNMGHGTGKMIEIFGTDRLKALFVENLYTAHWSGTMLLTEPEAGSDVGALTTSAKKNPDGTYSITGNKIFITGGDHDLAENIIHPVLARVEGAPSGSKGISIFIVPKIWVNDDKSLGKNNDVQCTGIEEKMGMHGSATCSMSLGSKGNCRGFLLGQENQGLAIMFHMMNEARLNVGFQGSSAASMAYLYALDYAKQRIQGKALHDMKNPEAKSVPIIQHPDVRRMLTWMKAHVDGMRSLVFYVSNLFDTQGLFPDTPEGEQAGKLIELLTPIVKAYCAQRGFEVCVQAVQVHGGYGYISEFPVEQLVRDVKIASIYEGTDGIQAMDLLARKLGMDGGKVFTGLLEIIGKTIKSAQDNTTLAPLADELEKTVNALCLTAMVIGGTARSKKYATAFAHAYPFLDVIGDVCLGWMHLWRAKAAADALGNNTKGKSRLFYEGIIHTARFYIQTVLPVTLGKMNSVQALCDASLTIDQTAF</sequence>
<dbReference type="SUPFAM" id="SSF56645">
    <property type="entry name" value="Acyl-CoA dehydrogenase NM domain-like"/>
    <property type="match status" value="1"/>
</dbReference>
<organism evidence="16 17">
    <name type="scientific">Desulforapulum autotrophicum (strain ATCC 43914 / DSM 3382 / VKM B-1955 / HRM2)</name>
    <name type="common">Desulfobacterium autotrophicum</name>
    <dbReference type="NCBI Taxonomy" id="177437"/>
    <lineage>
        <taxon>Bacteria</taxon>
        <taxon>Pseudomonadati</taxon>
        <taxon>Thermodesulfobacteriota</taxon>
        <taxon>Desulfobacteria</taxon>
        <taxon>Desulfobacterales</taxon>
        <taxon>Desulfobacteraceae</taxon>
        <taxon>Desulforapulum</taxon>
    </lineage>
</organism>
<evidence type="ECO:0000256" key="9">
    <source>
        <dbReference type="ARBA" id="ARBA00066694"/>
    </source>
</evidence>
<dbReference type="FunFam" id="2.40.110.10:FF:000031">
    <property type="entry name" value="Acyl-CoA dehydrogenase, putative"/>
    <property type="match status" value="1"/>
</dbReference>
<dbReference type="Proteomes" id="UP000000442">
    <property type="component" value="Chromosome"/>
</dbReference>
<evidence type="ECO:0000256" key="11">
    <source>
        <dbReference type="RuleBase" id="RU362125"/>
    </source>
</evidence>
<dbReference type="InterPro" id="IPR009075">
    <property type="entry name" value="AcylCo_DH/oxidase_C"/>
</dbReference>
<dbReference type="EMBL" id="CP001087">
    <property type="protein sequence ID" value="ACN14634.1"/>
    <property type="molecule type" value="Genomic_DNA"/>
</dbReference>